<dbReference type="Gene3D" id="2.160.20.80">
    <property type="entry name" value="E3 ubiquitin-protein ligase SopA"/>
    <property type="match status" value="1"/>
</dbReference>
<accession>M2QA74</accession>
<comment type="caution">
    <text evidence="4">The sequence shown here is derived from an EMBL/GenBank/DDBJ whole genome shotgun (WGS) entry which is preliminary data.</text>
</comment>
<feature type="region of interest" description="Disordered" evidence="2">
    <location>
        <begin position="152"/>
        <end position="174"/>
    </location>
</feature>
<evidence type="ECO:0000256" key="2">
    <source>
        <dbReference type="SAM" id="MobiDB-lite"/>
    </source>
</evidence>
<gene>
    <name evidence="5" type="ORF">B0293_24615</name>
    <name evidence="4" type="ORF">C791_7622</name>
</gene>
<evidence type="ECO:0000313" key="4">
    <source>
        <dbReference type="EMBL" id="EMD28845.1"/>
    </source>
</evidence>
<evidence type="ECO:0000256" key="3">
    <source>
        <dbReference type="SAM" id="Phobius"/>
    </source>
</evidence>
<feature type="transmembrane region" description="Helical" evidence="3">
    <location>
        <begin position="46"/>
        <end position="63"/>
    </location>
</feature>
<dbReference type="AlphaFoldDB" id="M2QA74"/>
<dbReference type="EMBL" id="ANMG01000008">
    <property type="protein sequence ID" value="EMD28845.1"/>
    <property type="molecule type" value="Genomic_DNA"/>
</dbReference>
<dbReference type="Pfam" id="PF13576">
    <property type="entry name" value="Pentapeptide_3"/>
    <property type="match status" value="1"/>
</dbReference>
<reference evidence="4 6" key="1">
    <citation type="submission" date="2012-10" db="EMBL/GenBank/DDBJ databases">
        <title>Genome assembly of Amycolatopsis azurea DSM 43854.</title>
        <authorList>
            <person name="Khatri I."/>
            <person name="Kaur I."/>
            <person name="Subramanian S."/>
            <person name="Mayilraj S."/>
        </authorList>
    </citation>
    <scope>NUCLEOTIDE SEQUENCE [LARGE SCALE GENOMIC DNA]</scope>
    <source>
        <strain evidence="4 6">DSM 43854</strain>
    </source>
</reference>
<feature type="transmembrane region" description="Helical" evidence="3">
    <location>
        <begin position="12"/>
        <end position="34"/>
    </location>
</feature>
<proteinExistence type="predicted"/>
<dbReference type="RefSeq" id="WP_005152587.1">
    <property type="nucleotide sequence ID" value="NZ_ANMG01000008.1"/>
</dbReference>
<dbReference type="Proteomes" id="UP000014137">
    <property type="component" value="Unassembled WGS sequence"/>
</dbReference>
<organism evidence="4 6">
    <name type="scientific">Amycolatopsis azurea DSM 43854</name>
    <dbReference type="NCBI Taxonomy" id="1238180"/>
    <lineage>
        <taxon>Bacteria</taxon>
        <taxon>Bacillati</taxon>
        <taxon>Actinomycetota</taxon>
        <taxon>Actinomycetes</taxon>
        <taxon>Pseudonocardiales</taxon>
        <taxon>Pseudonocardiaceae</taxon>
        <taxon>Amycolatopsis</taxon>
    </lineage>
</organism>
<keyword evidence="3" id="KW-0472">Membrane</keyword>
<evidence type="ECO:0000313" key="5">
    <source>
        <dbReference type="EMBL" id="OOC04117.1"/>
    </source>
</evidence>
<keyword evidence="3" id="KW-1133">Transmembrane helix</keyword>
<keyword evidence="3" id="KW-0812">Transmembrane</keyword>
<protein>
    <recommendedName>
        <fullName evidence="8">Pentapeptide repeat-containing protein</fullName>
    </recommendedName>
</protein>
<evidence type="ECO:0008006" key="8">
    <source>
        <dbReference type="Google" id="ProtNLM"/>
    </source>
</evidence>
<name>M2QA74_9PSEU</name>
<dbReference type="InterPro" id="IPR001646">
    <property type="entry name" value="5peptide_repeat"/>
</dbReference>
<evidence type="ECO:0000313" key="7">
    <source>
        <dbReference type="Proteomes" id="UP000188551"/>
    </source>
</evidence>
<dbReference type="OrthoDB" id="3827724at2"/>
<evidence type="ECO:0000313" key="6">
    <source>
        <dbReference type="Proteomes" id="UP000014137"/>
    </source>
</evidence>
<sequence length="374" mass="41980">MKRLLRSPTLRSPLLWTFIASLVLLLAVGGWLLTDPATSRSEALKTGGIAGGAIVALYALWLNDRRRRVEERRQEIERQRQELELRRADQDRDRISDERFAKAVELLGHDADQVRVGAMHALAGLARGRAVYRQTVLDILCSYLRRPFEHPRYDETAKPSRGDSEKKATPEQDQELQVRQTAQRLIGELLPAADSADVPAYDLDLTGAVLEYFDLSERKVGKLLLRYAGLYSSTNLSGCVFRGPVYLTGAGAGEKKRIGFFRCSEAKFEQRAWFSGVRFSEDAEFRGTAFAGETSFKDSVFVKNAVFADAKFGKTLDLHRARFESFADLSFGEPPGTVSLYNTMVEPSRDHELPAGWSVETLPDGRARLVMKDR</sequence>
<dbReference type="Proteomes" id="UP000188551">
    <property type="component" value="Unassembled WGS sequence"/>
</dbReference>
<evidence type="ECO:0000256" key="1">
    <source>
        <dbReference type="SAM" id="Coils"/>
    </source>
</evidence>
<reference evidence="5 7" key="2">
    <citation type="submission" date="2017-02" db="EMBL/GenBank/DDBJ databases">
        <title>Amycolatopsis azurea DSM 43854 draft genome.</title>
        <authorList>
            <person name="Mayilraj S."/>
        </authorList>
    </citation>
    <scope>NUCLEOTIDE SEQUENCE [LARGE SCALE GENOMIC DNA]</scope>
    <source>
        <strain evidence="5 7">DSM 43854</strain>
    </source>
</reference>
<feature type="compositionally biased region" description="Basic and acidic residues" evidence="2">
    <location>
        <begin position="152"/>
        <end position="170"/>
    </location>
</feature>
<keyword evidence="1" id="KW-0175">Coiled coil</keyword>
<keyword evidence="7" id="KW-1185">Reference proteome</keyword>
<dbReference type="EMBL" id="MUXN01000018">
    <property type="protein sequence ID" value="OOC04117.1"/>
    <property type="molecule type" value="Genomic_DNA"/>
</dbReference>
<feature type="coiled-coil region" evidence="1">
    <location>
        <begin position="59"/>
        <end position="98"/>
    </location>
</feature>
<dbReference type="PATRIC" id="fig|1238180.3.peg.1453"/>